<proteinExistence type="inferred from homology"/>
<evidence type="ECO:0000256" key="7">
    <source>
        <dbReference type="ARBA" id="ARBA00024343"/>
    </source>
</evidence>
<dbReference type="PRINTS" id="PR00367">
    <property type="entry name" value="ETHRSPELEMNT"/>
</dbReference>
<evidence type="ECO:0000256" key="3">
    <source>
        <dbReference type="ARBA" id="ARBA00023125"/>
    </source>
</evidence>
<organism evidence="10 11">
    <name type="scientific">Trapa incisa</name>
    <dbReference type="NCBI Taxonomy" id="236973"/>
    <lineage>
        <taxon>Eukaryota</taxon>
        <taxon>Viridiplantae</taxon>
        <taxon>Streptophyta</taxon>
        <taxon>Embryophyta</taxon>
        <taxon>Tracheophyta</taxon>
        <taxon>Spermatophyta</taxon>
        <taxon>Magnoliopsida</taxon>
        <taxon>eudicotyledons</taxon>
        <taxon>Gunneridae</taxon>
        <taxon>Pentapetalae</taxon>
        <taxon>rosids</taxon>
        <taxon>malvids</taxon>
        <taxon>Myrtales</taxon>
        <taxon>Lythraceae</taxon>
        <taxon>Trapa</taxon>
    </lineage>
</organism>
<evidence type="ECO:0000256" key="6">
    <source>
        <dbReference type="ARBA" id="ARBA00023242"/>
    </source>
</evidence>
<feature type="region of interest" description="Disordered" evidence="8">
    <location>
        <begin position="1"/>
        <end position="55"/>
    </location>
</feature>
<dbReference type="InterPro" id="IPR001471">
    <property type="entry name" value="AP2/ERF_dom"/>
</dbReference>
<gene>
    <name evidence="10" type="ORF">SAY87_006710</name>
</gene>
<dbReference type="InterPro" id="IPR016177">
    <property type="entry name" value="DNA-bd_dom_sf"/>
</dbReference>
<protein>
    <recommendedName>
        <fullName evidence="9">AP2/ERF domain-containing protein</fullName>
    </recommendedName>
</protein>
<sequence length="243" mass="26319">MDKTSNFDAETSSNSSSSSSSSSQVPASPKTQLVRPIEAAIKKAKRTGDSSKHPVYHGVRMRSWGKWVSEIRQPKKKSRIWLGTFPTPEMAARAHDAAALSIKGGSAILNFPELAGFLPRPVSLSPHDVQAAASEAARMSEWSALDKQAPKLPEKSNSALITAPDDLGEIVKLPSLGELSYAVSASDFVLVDSMDAWGFQGSNTIYPPWGDEIGSFDDHNHCRYICGGVTCIHDELEGLSWNY</sequence>
<evidence type="ECO:0000256" key="5">
    <source>
        <dbReference type="ARBA" id="ARBA00023163"/>
    </source>
</evidence>
<keyword evidence="11" id="KW-1185">Reference proteome</keyword>
<evidence type="ECO:0000256" key="1">
    <source>
        <dbReference type="ARBA" id="ARBA00004123"/>
    </source>
</evidence>
<dbReference type="Pfam" id="PF00847">
    <property type="entry name" value="AP2"/>
    <property type="match status" value="1"/>
</dbReference>
<dbReference type="AlphaFoldDB" id="A0AAN7JWX1"/>
<dbReference type="CDD" id="cd00018">
    <property type="entry name" value="AP2"/>
    <property type="match status" value="1"/>
</dbReference>
<dbReference type="Gene3D" id="3.30.730.10">
    <property type="entry name" value="AP2/ERF domain"/>
    <property type="match status" value="1"/>
</dbReference>
<dbReference type="SUPFAM" id="SSF54171">
    <property type="entry name" value="DNA-binding domain"/>
    <property type="match status" value="1"/>
</dbReference>
<name>A0AAN7JWX1_9MYRT</name>
<comment type="subcellular location">
    <subcellularLocation>
        <location evidence="1">Nucleus</location>
    </subcellularLocation>
</comment>
<keyword evidence="4" id="KW-0010">Activator</keyword>
<keyword evidence="2" id="KW-0805">Transcription regulation</keyword>
<evidence type="ECO:0000313" key="11">
    <source>
        <dbReference type="Proteomes" id="UP001345219"/>
    </source>
</evidence>
<dbReference type="PANTHER" id="PTHR31985:SF259">
    <property type="entry name" value="DEHYDRATION-RESPONSIVE ELEMENT-BINDING PROTEIN 3"/>
    <property type="match status" value="1"/>
</dbReference>
<keyword evidence="5" id="KW-0804">Transcription</keyword>
<dbReference type="PANTHER" id="PTHR31985">
    <property type="entry name" value="ETHYLENE-RESPONSIVE TRANSCRIPTION FACTOR ERF042-RELATED"/>
    <property type="match status" value="1"/>
</dbReference>
<keyword evidence="6" id="KW-0539">Nucleus</keyword>
<evidence type="ECO:0000256" key="2">
    <source>
        <dbReference type="ARBA" id="ARBA00023015"/>
    </source>
</evidence>
<dbReference type="GO" id="GO:0003677">
    <property type="term" value="F:DNA binding"/>
    <property type="evidence" value="ECO:0007669"/>
    <property type="project" value="UniProtKB-KW"/>
</dbReference>
<dbReference type="PROSITE" id="PS51032">
    <property type="entry name" value="AP2_ERF"/>
    <property type="match status" value="1"/>
</dbReference>
<evidence type="ECO:0000259" key="9">
    <source>
        <dbReference type="PROSITE" id="PS51032"/>
    </source>
</evidence>
<reference evidence="10 11" key="1">
    <citation type="journal article" date="2023" name="Hortic Res">
        <title>Pangenome of water caltrop reveals structural variations and asymmetric subgenome divergence after allopolyploidization.</title>
        <authorList>
            <person name="Zhang X."/>
            <person name="Chen Y."/>
            <person name="Wang L."/>
            <person name="Yuan Y."/>
            <person name="Fang M."/>
            <person name="Shi L."/>
            <person name="Lu R."/>
            <person name="Comes H.P."/>
            <person name="Ma Y."/>
            <person name="Chen Y."/>
            <person name="Huang G."/>
            <person name="Zhou Y."/>
            <person name="Zheng Z."/>
            <person name="Qiu Y."/>
        </authorList>
    </citation>
    <scope>NUCLEOTIDE SEQUENCE [LARGE SCALE GENOMIC DNA]</scope>
    <source>
        <tissue evidence="10">Roots</tissue>
    </source>
</reference>
<dbReference type="GO" id="GO:0003700">
    <property type="term" value="F:DNA-binding transcription factor activity"/>
    <property type="evidence" value="ECO:0007669"/>
    <property type="project" value="InterPro"/>
</dbReference>
<keyword evidence="3" id="KW-0238">DNA-binding</keyword>
<evidence type="ECO:0000256" key="8">
    <source>
        <dbReference type="SAM" id="MobiDB-lite"/>
    </source>
</evidence>
<evidence type="ECO:0000256" key="4">
    <source>
        <dbReference type="ARBA" id="ARBA00023159"/>
    </source>
</evidence>
<dbReference type="EMBL" id="JAXIOK010000013">
    <property type="protein sequence ID" value="KAK4756583.1"/>
    <property type="molecule type" value="Genomic_DNA"/>
</dbReference>
<dbReference type="SMART" id="SM00380">
    <property type="entry name" value="AP2"/>
    <property type="match status" value="1"/>
</dbReference>
<dbReference type="InterPro" id="IPR036955">
    <property type="entry name" value="AP2/ERF_dom_sf"/>
</dbReference>
<feature type="domain" description="AP2/ERF" evidence="9">
    <location>
        <begin position="55"/>
        <end position="112"/>
    </location>
</feature>
<accession>A0AAN7JWX1</accession>
<dbReference type="GO" id="GO:0005634">
    <property type="term" value="C:nucleus"/>
    <property type="evidence" value="ECO:0007669"/>
    <property type="project" value="UniProtKB-SubCell"/>
</dbReference>
<evidence type="ECO:0000313" key="10">
    <source>
        <dbReference type="EMBL" id="KAK4756583.1"/>
    </source>
</evidence>
<dbReference type="FunFam" id="3.30.730.10:FF:000001">
    <property type="entry name" value="Ethylene-responsive transcription factor 2"/>
    <property type="match status" value="1"/>
</dbReference>
<feature type="compositionally biased region" description="Low complexity" evidence="8">
    <location>
        <begin position="12"/>
        <end position="23"/>
    </location>
</feature>
<feature type="compositionally biased region" description="Polar residues" evidence="8">
    <location>
        <begin position="1"/>
        <end position="11"/>
    </location>
</feature>
<comment type="similarity">
    <text evidence="7">Belongs to the AP2/ERF transcription factor family. ERF subfamily.</text>
</comment>
<comment type="caution">
    <text evidence="10">The sequence shown here is derived from an EMBL/GenBank/DDBJ whole genome shotgun (WGS) entry which is preliminary data.</text>
</comment>
<dbReference type="InterPro" id="IPR051032">
    <property type="entry name" value="AP2/ERF_TF_ERF_subfamily"/>
</dbReference>
<dbReference type="Proteomes" id="UP001345219">
    <property type="component" value="Chromosome 6"/>
</dbReference>